<feature type="non-terminal residue" evidence="1">
    <location>
        <position position="1"/>
    </location>
</feature>
<proteinExistence type="predicted"/>
<accession>K1U3H6</accession>
<evidence type="ECO:0008006" key="2">
    <source>
        <dbReference type="Google" id="ProtNLM"/>
    </source>
</evidence>
<organism evidence="1">
    <name type="scientific">human gut metagenome</name>
    <dbReference type="NCBI Taxonomy" id="408170"/>
    <lineage>
        <taxon>unclassified sequences</taxon>
        <taxon>metagenomes</taxon>
        <taxon>organismal metagenomes</taxon>
    </lineage>
</organism>
<gene>
    <name evidence="1" type="ORF">LEA_10011</name>
</gene>
<protein>
    <recommendedName>
        <fullName evidence="2">TonB-dependent receptor</fullName>
    </recommendedName>
</protein>
<evidence type="ECO:0000313" key="1">
    <source>
        <dbReference type="EMBL" id="EKC66036.1"/>
    </source>
</evidence>
<dbReference type="SUPFAM" id="SSF56935">
    <property type="entry name" value="Porins"/>
    <property type="match status" value="1"/>
</dbReference>
<name>K1U3H6_9ZZZZ</name>
<sequence>NRVHMMNSDQLYGFLEEAYENDGMRMPRNITRLYHLDGEGLGPVDEYGEPTDINVYDTDWWNETTQTAFKHSYNLSVSGGTDKLTSHFSIGYLNQEGIVMTSDYERITLRVNNEYKFNKWITIGQTLGAAYVKSHDLNTPINEILLPDPFSPIYAKNADKQDPNYEFNKYMGSQYSYYSNPVAKLNRQKKEHLNRNIDGTAYLNINLGLKGLDFKTMLGFELP</sequence>
<comment type="caution">
    <text evidence="1">The sequence shown here is derived from an EMBL/GenBank/DDBJ whole genome shotgun (WGS) entry which is preliminary data.</text>
</comment>
<feature type="non-terminal residue" evidence="1">
    <location>
        <position position="223"/>
    </location>
</feature>
<dbReference type="AlphaFoldDB" id="K1U3H6"/>
<dbReference type="EMBL" id="AJWY01006727">
    <property type="protein sequence ID" value="EKC66036.1"/>
    <property type="molecule type" value="Genomic_DNA"/>
</dbReference>
<reference evidence="1" key="1">
    <citation type="journal article" date="2013" name="Environ. Microbiol.">
        <title>Microbiota from the distal guts of lean and obese adolescents exhibit partial functional redundancy besides clear differences in community structure.</title>
        <authorList>
            <person name="Ferrer M."/>
            <person name="Ruiz A."/>
            <person name="Lanza F."/>
            <person name="Haange S.B."/>
            <person name="Oberbach A."/>
            <person name="Till H."/>
            <person name="Bargiela R."/>
            <person name="Campoy C."/>
            <person name="Segura M.T."/>
            <person name="Richter M."/>
            <person name="von Bergen M."/>
            <person name="Seifert J."/>
            <person name="Suarez A."/>
        </authorList>
    </citation>
    <scope>NUCLEOTIDE SEQUENCE</scope>
</reference>